<proteinExistence type="predicted"/>
<dbReference type="STRING" id="1848.SAMN05443637_102136"/>
<sequence length="192" mass="21091">MVELIRDNPIAAVIVLCEFGFWALVVAGLAARYLLRLRRLSAALLVAVPLVDVVLVVAVLLDLHRGSPATAIHGLAAVYLGFSVAFGPALVRWADRHFAHRFAGGPKPHRPAKGSPERYRAVWQEWYRVVAAAAIASVTLLGMVVTVAGPEQEAALWWWIGRVWMVVGIWFLAGPAFERRPSEPERTTAPTR</sequence>
<accession>A0A1M6P9V2</accession>
<keyword evidence="1" id="KW-1133">Transmembrane helix</keyword>
<dbReference type="OrthoDB" id="2082317at2"/>
<keyword evidence="1" id="KW-0812">Transmembrane</keyword>
<keyword evidence="3" id="KW-1185">Reference proteome</keyword>
<name>A0A1M6P9V2_PSETH</name>
<gene>
    <name evidence="2" type="ORF">SAMN05443637_102136</name>
</gene>
<feature type="transmembrane region" description="Helical" evidence="1">
    <location>
        <begin position="155"/>
        <end position="177"/>
    </location>
</feature>
<evidence type="ECO:0000256" key="1">
    <source>
        <dbReference type="SAM" id="Phobius"/>
    </source>
</evidence>
<feature type="transmembrane region" description="Helical" evidence="1">
    <location>
        <begin position="72"/>
        <end position="91"/>
    </location>
</feature>
<feature type="transmembrane region" description="Helical" evidence="1">
    <location>
        <begin position="12"/>
        <end position="35"/>
    </location>
</feature>
<organism evidence="2 3">
    <name type="scientific">Pseudonocardia thermophila</name>
    <dbReference type="NCBI Taxonomy" id="1848"/>
    <lineage>
        <taxon>Bacteria</taxon>
        <taxon>Bacillati</taxon>
        <taxon>Actinomycetota</taxon>
        <taxon>Actinomycetes</taxon>
        <taxon>Pseudonocardiales</taxon>
        <taxon>Pseudonocardiaceae</taxon>
        <taxon>Pseudonocardia</taxon>
    </lineage>
</organism>
<evidence type="ECO:0000313" key="2">
    <source>
        <dbReference type="EMBL" id="SHK04735.1"/>
    </source>
</evidence>
<reference evidence="2 3" key="1">
    <citation type="submission" date="2016-11" db="EMBL/GenBank/DDBJ databases">
        <authorList>
            <person name="Jaros S."/>
            <person name="Januszkiewicz K."/>
            <person name="Wedrychowicz H."/>
        </authorList>
    </citation>
    <scope>NUCLEOTIDE SEQUENCE [LARGE SCALE GENOMIC DNA]</scope>
    <source>
        <strain evidence="2 3">DSM 43832</strain>
    </source>
</reference>
<keyword evidence="1" id="KW-0472">Membrane</keyword>
<dbReference type="EMBL" id="FRAP01000002">
    <property type="protein sequence ID" value="SHK04735.1"/>
    <property type="molecule type" value="Genomic_DNA"/>
</dbReference>
<dbReference type="AlphaFoldDB" id="A0A1M6P9V2"/>
<evidence type="ECO:0000313" key="3">
    <source>
        <dbReference type="Proteomes" id="UP000184363"/>
    </source>
</evidence>
<protein>
    <submittedName>
        <fullName evidence="2">Uncharacterized protein</fullName>
    </submittedName>
</protein>
<feature type="transmembrane region" description="Helical" evidence="1">
    <location>
        <begin position="126"/>
        <end position="149"/>
    </location>
</feature>
<feature type="transmembrane region" description="Helical" evidence="1">
    <location>
        <begin position="42"/>
        <end position="60"/>
    </location>
</feature>
<dbReference type="RefSeq" id="WP_073455285.1">
    <property type="nucleotide sequence ID" value="NZ_CALGVN010000053.1"/>
</dbReference>
<dbReference type="Proteomes" id="UP000184363">
    <property type="component" value="Unassembled WGS sequence"/>
</dbReference>